<dbReference type="STRING" id="456320.Mvol_1202"/>
<keyword evidence="4" id="KW-1185">Reference proteome</keyword>
<evidence type="ECO:0000313" key="4">
    <source>
        <dbReference type="Proteomes" id="UP000007722"/>
    </source>
</evidence>
<dbReference type="SUPFAM" id="SSF143560">
    <property type="entry name" value="MK0786-like"/>
    <property type="match status" value="1"/>
</dbReference>
<dbReference type="HAMAP" id="MF_02130">
    <property type="entry name" value="DHNA_arch"/>
    <property type="match status" value="1"/>
</dbReference>
<dbReference type="eggNOG" id="arCOG04705">
    <property type="taxonomic scope" value="Archaea"/>
</dbReference>
<sequence>MDNSKRLEKDEIFNSYFKNLTEKERAVFEGGISMGALFHQFVGTPISMNSKKSLEDAIKVAMENQPFIKKAVIHINLKIAEDDYVSLTGEMLNVILIVGKEKEYKIRLNYIPELNYPLMYVEE</sequence>
<gene>
    <name evidence="1" type="primary">mptD</name>
    <name evidence="3" type="ordered locus">Mvol_1202</name>
</gene>
<dbReference type="OrthoDB" id="132689at2157"/>
<protein>
    <recommendedName>
        <fullName evidence="1">Dihydroneopterin aldolase</fullName>
        <shortName evidence="1">DHNA</shortName>
        <ecNumber evidence="1">4.1.2.25</ecNumber>
    </recommendedName>
    <alternativeName>
        <fullName evidence="1">7,8-dihydroneopterin aldolase</fullName>
    </alternativeName>
</protein>
<dbReference type="GO" id="GO:0004150">
    <property type="term" value="F:dihydroneopterin aldolase activity"/>
    <property type="evidence" value="ECO:0007669"/>
    <property type="project" value="UniProtKB-UniRule"/>
</dbReference>
<dbReference type="InParanoid" id="D7DUP9"/>
<name>D7DUP9_METV3</name>
<dbReference type="HOGENOM" id="CLU_149105_1_0_2"/>
<comment type="function">
    <text evidence="1">Catalyzes the conversion of 7,8-dihydroneopterin (H2Neo) to 6-hydroxymethyl-7,8-dihydropterin (6-HMD).</text>
</comment>
<comment type="catalytic activity">
    <reaction evidence="1">
        <text>7,8-dihydroneopterin = 6-hydroxymethyl-7,8-dihydropterin + glycolaldehyde</text>
        <dbReference type="Rhea" id="RHEA:10540"/>
        <dbReference type="ChEBI" id="CHEBI:17001"/>
        <dbReference type="ChEBI" id="CHEBI:17071"/>
        <dbReference type="ChEBI" id="CHEBI:44841"/>
        <dbReference type="EC" id="4.1.2.25"/>
    </reaction>
</comment>
<dbReference type="AlphaFoldDB" id="D7DUP9"/>
<feature type="binding site" evidence="1">
    <location>
        <position position="29"/>
    </location>
    <ligand>
        <name>substrate</name>
    </ligand>
</feature>
<dbReference type="Gene3D" id="3.30.1300.20">
    <property type="entry name" value="7,8-dihydroneopterin aldolase (MptD)"/>
    <property type="match status" value="1"/>
</dbReference>
<evidence type="ECO:0000256" key="1">
    <source>
        <dbReference type="HAMAP-Rule" id="MF_02130"/>
    </source>
</evidence>
<dbReference type="Pfam" id="PF04038">
    <property type="entry name" value="DHNA"/>
    <property type="match status" value="1"/>
</dbReference>
<comment type="similarity">
    <text evidence="1">Belongs to the archaeal dihydroneopterin aldolase family.</text>
</comment>
<comment type="subunit">
    <text evidence="1">Homotetramer.</text>
</comment>
<evidence type="ECO:0000259" key="2">
    <source>
        <dbReference type="Pfam" id="PF04038"/>
    </source>
</evidence>
<dbReference type="FunCoup" id="D7DUP9">
    <property type="interactions" value="5"/>
</dbReference>
<dbReference type="InterPro" id="IPR036839">
    <property type="entry name" value="MptD_sf"/>
</dbReference>
<feature type="binding site" evidence="1">
    <location>
        <position position="119"/>
    </location>
    <ligand>
        <name>substrate</name>
    </ligand>
</feature>
<dbReference type="GO" id="GO:2001118">
    <property type="term" value="P:tetrahydromethanopterin biosynthetic process"/>
    <property type="evidence" value="ECO:0007669"/>
    <property type="project" value="UniProtKB-UniRule"/>
</dbReference>
<comment type="pathway">
    <text evidence="1">Cofactor biosynthesis; 5,6,7,8-tetrahydromethanopterin biosynthesis.</text>
</comment>
<dbReference type="EC" id="4.1.2.25" evidence="1"/>
<dbReference type="InterPro" id="IPR027508">
    <property type="entry name" value="DHN_aldolase_MptD"/>
</dbReference>
<proteinExistence type="inferred from homology"/>
<keyword evidence="1" id="KW-0456">Lyase</keyword>
<feature type="domain" description="Dihydroneopterin aldolase MtpD C-terminal" evidence="2">
    <location>
        <begin position="21"/>
        <end position="122"/>
    </location>
</feature>
<dbReference type="Proteomes" id="UP000007722">
    <property type="component" value="Chromosome"/>
</dbReference>
<reference evidence="3 4" key="1">
    <citation type="submission" date="2010-05" db="EMBL/GenBank/DDBJ databases">
        <title>Complete sequence of Methanococcus voltae A3.</title>
        <authorList>
            <consortium name="US DOE Joint Genome Institute"/>
            <person name="Lucas S."/>
            <person name="Copeland A."/>
            <person name="Lapidus A."/>
            <person name="Cheng J.-F."/>
            <person name="Bruce D."/>
            <person name="Goodwin L."/>
            <person name="Pitluck S."/>
            <person name="Lowry S."/>
            <person name="Clum A."/>
            <person name="Land M."/>
            <person name="Hauser L."/>
            <person name="Kyrpides N."/>
            <person name="Mikhailova N."/>
            <person name="Whitman W.B."/>
            <person name="Woyke T."/>
        </authorList>
    </citation>
    <scope>NUCLEOTIDE SEQUENCE [LARGE SCALE GENOMIC DNA]</scope>
    <source>
        <strain evidence="4">ATCC BAA-1334 / A3</strain>
    </source>
</reference>
<accession>D7DUP9</accession>
<dbReference type="EMBL" id="CP002057">
    <property type="protein sequence ID" value="ADI36859.1"/>
    <property type="molecule type" value="Genomic_DNA"/>
</dbReference>
<dbReference type="UniPathway" id="UPA00065"/>
<dbReference type="InterPro" id="IPR007181">
    <property type="entry name" value="MtpD_C"/>
</dbReference>
<evidence type="ECO:0000313" key="3">
    <source>
        <dbReference type="EMBL" id="ADI36859.1"/>
    </source>
</evidence>
<organism evidence="3 4">
    <name type="scientific">Methanococcus voltae (strain ATCC BAA-1334 / A3)</name>
    <dbReference type="NCBI Taxonomy" id="456320"/>
    <lineage>
        <taxon>Archaea</taxon>
        <taxon>Methanobacteriati</taxon>
        <taxon>Methanobacteriota</taxon>
        <taxon>Methanomada group</taxon>
        <taxon>Methanococci</taxon>
        <taxon>Methanococcales</taxon>
        <taxon>Methanococcaceae</taxon>
        <taxon>Methanococcus</taxon>
    </lineage>
</organism>
<dbReference type="KEGG" id="mvo:Mvol_1202"/>